<sequence>MRSLLTMQRPKSLRCHSPSAPRVAIFSAVTAVILAAAAAVTPCAAQASNSTWRTLPSEEIPDGGREETALAACGDGLLCMVGGRSVKPVAIYNTSTNTWSAGAPPPLEIHHFQATTGPDGCVWVGGAFTGGYPNEDNVGALYTYCATTDVWAPVPGGKEPRPRGGAGAAWHDGKLYIVTGNVGGHGPQSSVQNAVDVFDPAGGGSWSTLPPVPHPRDHVGVAIVDGRWLVVAGGRDSGTSNFFNNNVAEVDILDLTTGTWLPDGTAPPIPSPRAGSGTAALAGGVLVVGGEGNGQAYATASHLTRSADGTWSWATLAPLLNARHGVGAVSCGGAVFVAGGTGKQGGGQPVFSVEALVLGGGELPICSLSAVTPGGSGGNGTGGGGTGGGGSSGGGTDEPACFPGDAVVDTPAGAARLADLRVGDTLRVVLRSGAVGWSPLMGWSHADPTAAGATYVRLTIGAGPPSSGAVASAGARLTLTPGHLLPVGTRRALMPAASVRVGDTVYVVGPSWAGGSNQSAPASAPCGTSLGGGADGLVTASGDAVCAAAAAAPATVTAVSHTMAPTGLYAPHVATSGALLVVDGVAVADTTTAVHPAVAAVGLALWRAMWAVAGGGRRDVTGGVLAGAGGVRLGGAGVRRTVTWVLGGGGKV</sequence>
<comment type="caution">
    <text evidence="1">The sequence shown here is derived from an EMBL/GenBank/DDBJ whole genome shotgun (WGS) entry which is preliminary data.</text>
</comment>
<keyword evidence="2" id="KW-1185">Reference proteome</keyword>
<dbReference type="Proteomes" id="UP000798662">
    <property type="component" value="Chromosome 3"/>
</dbReference>
<evidence type="ECO:0000313" key="2">
    <source>
        <dbReference type="Proteomes" id="UP000798662"/>
    </source>
</evidence>
<protein>
    <submittedName>
        <fullName evidence="1">Uncharacterized protein</fullName>
    </submittedName>
</protein>
<accession>A0ACC3CCG1</accession>
<gene>
    <name evidence="1" type="ORF">I4F81_010491</name>
</gene>
<evidence type="ECO:0000313" key="1">
    <source>
        <dbReference type="EMBL" id="KAK1867994.1"/>
    </source>
</evidence>
<proteinExistence type="predicted"/>
<name>A0ACC3CCG1_PYRYE</name>
<organism evidence="1 2">
    <name type="scientific">Pyropia yezoensis</name>
    <name type="common">Susabi-nori</name>
    <name type="synonym">Porphyra yezoensis</name>
    <dbReference type="NCBI Taxonomy" id="2788"/>
    <lineage>
        <taxon>Eukaryota</taxon>
        <taxon>Rhodophyta</taxon>
        <taxon>Bangiophyceae</taxon>
        <taxon>Bangiales</taxon>
        <taxon>Bangiaceae</taxon>
        <taxon>Pyropia</taxon>
    </lineage>
</organism>
<reference evidence="1" key="1">
    <citation type="submission" date="2019-11" db="EMBL/GenBank/DDBJ databases">
        <title>Nori genome reveals adaptations in red seaweeds to the harsh intertidal environment.</title>
        <authorList>
            <person name="Wang D."/>
            <person name="Mao Y."/>
        </authorList>
    </citation>
    <scope>NUCLEOTIDE SEQUENCE</scope>
    <source>
        <tissue evidence="1">Gametophyte</tissue>
    </source>
</reference>
<dbReference type="EMBL" id="CM020620">
    <property type="protein sequence ID" value="KAK1867994.1"/>
    <property type="molecule type" value="Genomic_DNA"/>
</dbReference>